<comment type="caution">
    <text evidence="1">The sequence shown here is derived from an EMBL/GenBank/DDBJ whole genome shotgun (WGS) entry which is preliminary data.</text>
</comment>
<name>A0ABN1MU11_9FLAO</name>
<sequence length="383" mass="42375">MKKQHILVAVGILSMALIGCKKEGCTDPGALNFDSEAKKDNGSCAYYSEEEYDVPTTYSFTDANGNSTVNYSGQEDRLQQLKEMVVMMKTGTTTALDAQALKDMFANTGDNGAGNFSFSSTKQLKDKCFNLDQQMFENWMDSIAKASLSFSMTAANGQAGTLTSADGKTYLFDDKGYEHVQLIEKGLMGGVFMYQALNVYFSDAKMDVDNTTPVDPAAGKYYTTMEHHFDEAFGYFGVEPSFPMLIPDSFWGKYCNSQNGTLNSNADMMNNFLRGRAAISADVLEDRDAAIIAISKEWEDISANQAIKYLNDAISAFGTDNAKFLHVLSEAYAFTWNLRYAPIETRRLSAAEHAAIMLFFKDNLWDMSVSDINSIKGALDSKY</sequence>
<evidence type="ECO:0000313" key="2">
    <source>
        <dbReference type="Proteomes" id="UP001501126"/>
    </source>
</evidence>
<dbReference type="InterPro" id="IPR032331">
    <property type="entry name" value="DUF4856"/>
</dbReference>
<reference evidence="1 2" key="1">
    <citation type="journal article" date="2019" name="Int. J. Syst. Evol. Microbiol.">
        <title>The Global Catalogue of Microorganisms (GCM) 10K type strain sequencing project: providing services to taxonomists for standard genome sequencing and annotation.</title>
        <authorList>
            <consortium name="The Broad Institute Genomics Platform"/>
            <consortium name="The Broad Institute Genome Sequencing Center for Infectious Disease"/>
            <person name="Wu L."/>
            <person name="Ma J."/>
        </authorList>
    </citation>
    <scope>NUCLEOTIDE SEQUENCE [LARGE SCALE GENOMIC DNA]</scope>
    <source>
        <strain evidence="1 2">JCM 16083</strain>
    </source>
</reference>
<protein>
    <submittedName>
        <fullName evidence="1">DUF4856 domain-containing protein</fullName>
    </submittedName>
</protein>
<gene>
    <name evidence="1" type="ORF">GCM10009118_31210</name>
</gene>
<keyword evidence="2" id="KW-1185">Reference proteome</keyword>
<dbReference type="PROSITE" id="PS51257">
    <property type="entry name" value="PROKAR_LIPOPROTEIN"/>
    <property type="match status" value="1"/>
</dbReference>
<dbReference type="Proteomes" id="UP001501126">
    <property type="component" value="Unassembled WGS sequence"/>
</dbReference>
<dbReference type="Pfam" id="PF16148">
    <property type="entry name" value="DUF4856"/>
    <property type="match status" value="1"/>
</dbReference>
<proteinExistence type="predicted"/>
<dbReference type="RefSeq" id="WP_343790122.1">
    <property type="nucleotide sequence ID" value="NZ_BAAAFH010000022.1"/>
</dbReference>
<dbReference type="EMBL" id="BAAAFH010000022">
    <property type="protein sequence ID" value="GAA0876711.1"/>
    <property type="molecule type" value="Genomic_DNA"/>
</dbReference>
<organism evidence="1 2">
    <name type="scientific">Wandonia haliotis</name>
    <dbReference type="NCBI Taxonomy" id="574963"/>
    <lineage>
        <taxon>Bacteria</taxon>
        <taxon>Pseudomonadati</taxon>
        <taxon>Bacteroidota</taxon>
        <taxon>Flavobacteriia</taxon>
        <taxon>Flavobacteriales</taxon>
        <taxon>Crocinitomicaceae</taxon>
        <taxon>Wandonia</taxon>
    </lineage>
</organism>
<accession>A0ABN1MU11</accession>
<evidence type="ECO:0000313" key="1">
    <source>
        <dbReference type="EMBL" id="GAA0876711.1"/>
    </source>
</evidence>